<protein>
    <recommendedName>
        <fullName evidence="3">HD domain-containing protein</fullName>
    </recommendedName>
</protein>
<sequence length="202" mass="22150">MNGVELPVAPEVALATDLERAAAEWIHPYSQACHLMRARDWLVHIAPDASLEMRLAAMVHDIERMFPGSPAMNMASQPWDDPYYLFAHSLRSAESVGVWLAGQGDAAAGVDEYEVRRLVALHELGGLRGADEVQAGDSLSFLETLAELTRTWVRTGVCSKAKGAEKLHYMADRIRIPAAMKPAAELLEAALEGLDEIDEETK</sequence>
<evidence type="ECO:0000313" key="1">
    <source>
        <dbReference type="EMBL" id="GII23421.1"/>
    </source>
</evidence>
<accession>A0A8J3X148</accession>
<dbReference type="Proteomes" id="UP000599074">
    <property type="component" value="Unassembled WGS sequence"/>
</dbReference>
<evidence type="ECO:0008006" key="3">
    <source>
        <dbReference type="Google" id="ProtNLM"/>
    </source>
</evidence>
<dbReference type="EMBL" id="BOON01000028">
    <property type="protein sequence ID" value="GII23421.1"/>
    <property type="molecule type" value="Genomic_DNA"/>
</dbReference>
<evidence type="ECO:0000313" key="2">
    <source>
        <dbReference type="Proteomes" id="UP000599074"/>
    </source>
</evidence>
<keyword evidence="2" id="KW-1185">Reference proteome</keyword>
<proteinExistence type="predicted"/>
<dbReference type="AlphaFoldDB" id="A0A8J3X148"/>
<organism evidence="1 2">
    <name type="scientific">Planosporangium mesophilum</name>
    <dbReference type="NCBI Taxonomy" id="689768"/>
    <lineage>
        <taxon>Bacteria</taxon>
        <taxon>Bacillati</taxon>
        <taxon>Actinomycetota</taxon>
        <taxon>Actinomycetes</taxon>
        <taxon>Micromonosporales</taxon>
        <taxon>Micromonosporaceae</taxon>
        <taxon>Planosporangium</taxon>
    </lineage>
</organism>
<dbReference type="RefSeq" id="WP_168115893.1">
    <property type="nucleotide sequence ID" value="NZ_BOON01000028.1"/>
</dbReference>
<name>A0A8J3X148_9ACTN</name>
<comment type="caution">
    <text evidence="1">The sequence shown here is derived from an EMBL/GenBank/DDBJ whole genome shotgun (WGS) entry which is preliminary data.</text>
</comment>
<gene>
    <name evidence="1" type="ORF">Pme01_30180</name>
</gene>
<reference evidence="1" key="1">
    <citation type="submission" date="2021-01" db="EMBL/GenBank/DDBJ databases">
        <title>Whole genome shotgun sequence of Planosporangium mesophilum NBRC 109066.</title>
        <authorList>
            <person name="Komaki H."/>
            <person name="Tamura T."/>
        </authorList>
    </citation>
    <scope>NUCLEOTIDE SEQUENCE</scope>
    <source>
        <strain evidence="1">NBRC 109066</strain>
    </source>
</reference>